<dbReference type="Gene3D" id="3.40.630.30">
    <property type="match status" value="1"/>
</dbReference>
<accession>A0ABQ6LNZ1</accession>
<reference evidence="4 5" key="1">
    <citation type="submission" date="2023-04" db="EMBL/GenBank/DDBJ databases">
        <title>Marinoamorphus aggregata gen. nov., sp. Nov., isolate from tissue of brittle star Ophioplocus japonicus.</title>
        <authorList>
            <person name="Kawano K."/>
            <person name="Sawayama S."/>
            <person name="Nakagawa S."/>
        </authorList>
    </citation>
    <scope>NUCLEOTIDE SEQUENCE [LARGE SCALE GENOMIC DNA]</scope>
    <source>
        <strain evidence="4 5">NKW23</strain>
    </source>
</reference>
<organism evidence="4 5">
    <name type="scientific">Paralimibaculum aggregatum</name>
    <dbReference type="NCBI Taxonomy" id="3036245"/>
    <lineage>
        <taxon>Bacteria</taxon>
        <taxon>Pseudomonadati</taxon>
        <taxon>Pseudomonadota</taxon>
        <taxon>Alphaproteobacteria</taxon>
        <taxon>Rhodobacterales</taxon>
        <taxon>Paracoccaceae</taxon>
        <taxon>Paralimibaculum</taxon>
    </lineage>
</organism>
<keyword evidence="2" id="KW-0012">Acyltransferase</keyword>
<dbReference type="EMBL" id="BSYI01000019">
    <property type="protein sequence ID" value="GMG83422.1"/>
    <property type="molecule type" value="Genomic_DNA"/>
</dbReference>
<sequence length="164" mass="16976">MLRPALAGDVPAIAGILNAEIRGGTASWRTAPVSDEDMADWLVERLSAGRPVLVAEADGRVAGYGSYGAFRSGGGYAGTVEHSVYVAASFRRRGIATALLETLIARARDDGLACMVGGISADQAASLALHEKLGFHEAGRLAGVGRKFGRPLDLVLMLLALDAG</sequence>
<evidence type="ECO:0000313" key="4">
    <source>
        <dbReference type="EMBL" id="GMG83422.1"/>
    </source>
</evidence>
<gene>
    <name evidence="4" type="ORF">LNKW23_26350</name>
</gene>
<dbReference type="InterPro" id="IPR016181">
    <property type="entry name" value="Acyl_CoA_acyltransferase"/>
</dbReference>
<dbReference type="PANTHER" id="PTHR43072:SF23">
    <property type="entry name" value="UPF0039 PROTEIN C11D3.02C"/>
    <property type="match status" value="1"/>
</dbReference>
<protein>
    <submittedName>
        <fullName evidence="4">GNAT family N-acetyltransferase</fullName>
    </submittedName>
</protein>
<evidence type="ECO:0000256" key="1">
    <source>
        <dbReference type="ARBA" id="ARBA00022679"/>
    </source>
</evidence>
<dbReference type="Proteomes" id="UP001239909">
    <property type="component" value="Unassembled WGS sequence"/>
</dbReference>
<keyword evidence="5" id="KW-1185">Reference proteome</keyword>
<dbReference type="InterPro" id="IPR000182">
    <property type="entry name" value="GNAT_dom"/>
</dbReference>
<dbReference type="SUPFAM" id="SSF55729">
    <property type="entry name" value="Acyl-CoA N-acyltransferases (Nat)"/>
    <property type="match status" value="1"/>
</dbReference>
<dbReference type="PROSITE" id="PS51186">
    <property type="entry name" value="GNAT"/>
    <property type="match status" value="1"/>
</dbReference>
<dbReference type="PANTHER" id="PTHR43072">
    <property type="entry name" value="N-ACETYLTRANSFERASE"/>
    <property type="match status" value="1"/>
</dbReference>
<evidence type="ECO:0000256" key="2">
    <source>
        <dbReference type="ARBA" id="ARBA00023315"/>
    </source>
</evidence>
<dbReference type="Pfam" id="PF00583">
    <property type="entry name" value="Acetyltransf_1"/>
    <property type="match status" value="1"/>
</dbReference>
<dbReference type="RefSeq" id="WP_285672217.1">
    <property type="nucleotide sequence ID" value="NZ_BSYI01000019.1"/>
</dbReference>
<comment type="caution">
    <text evidence="4">The sequence shown here is derived from an EMBL/GenBank/DDBJ whole genome shotgun (WGS) entry which is preliminary data.</text>
</comment>
<name>A0ABQ6LNZ1_9RHOB</name>
<evidence type="ECO:0000259" key="3">
    <source>
        <dbReference type="PROSITE" id="PS51186"/>
    </source>
</evidence>
<keyword evidence="1" id="KW-0808">Transferase</keyword>
<feature type="domain" description="N-acetyltransferase" evidence="3">
    <location>
        <begin position="1"/>
        <end position="162"/>
    </location>
</feature>
<dbReference type="CDD" id="cd04301">
    <property type="entry name" value="NAT_SF"/>
    <property type="match status" value="1"/>
</dbReference>
<evidence type="ECO:0000313" key="5">
    <source>
        <dbReference type="Proteomes" id="UP001239909"/>
    </source>
</evidence>
<proteinExistence type="predicted"/>